<protein>
    <submittedName>
        <fullName evidence="6">Putative ABC transport system ATP-binding protein</fullName>
    </submittedName>
</protein>
<evidence type="ECO:0000256" key="4">
    <source>
        <dbReference type="ARBA" id="ARBA00038388"/>
    </source>
</evidence>
<evidence type="ECO:0000256" key="2">
    <source>
        <dbReference type="ARBA" id="ARBA00022741"/>
    </source>
</evidence>
<dbReference type="InterPro" id="IPR003439">
    <property type="entry name" value="ABC_transporter-like_ATP-bd"/>
</dbReference>
<dbReference type="PROSITE" id="PS50893">
    <property type="entry name" value="ABC_TRANSPORTER_2"/>
    <property type="match status" value="1"/>
</dbReference>
<dbReference type="PANTHER" id="PTHR24220">
    <property type="entry name" value="IMPORT ATP-BINDING PROTEIN"/>
    <property type="match status" value="1"/>
</dbReference>
<keyword evidence="3 6" id="KW-0067">ATP-binding</keyword>
<dbReference type="GO" id="GO:0005886">
    <property type="term" value="C:plasma membrane"/>
    <property type="evidence" value="ECO:0007669"/>
    <property type="project" value="TreeGrafter"/>
</dbReference>
<dbReference type="FunFam" id="3.40.50.300:FF:000032">
    <property type="entry name" value="Export ABC transporter ATP-binding protein"/>
    <property type="match status" value="1"/>
</dbReference>
<dbReference type="InterPro" id="IPR003593">
    <property type="entry name" value="AAA+_ATPase"/>
</dbReference>
<keyword evidence="7" id="KW-1185">Reference proteome</keyword>
<dbReference type="InterPro" id="IPR017911">
    <property type="entry name" value="MacB-like_ATP-bd"/>
</dbReference>
<dbReference type="GO" id="GO:0022857">
    <property type="term" value="F:transmembrane transporter activity"/>
    <property type="evidence" value="ECO:0007669"/>
    <property type="project" value="TreeGrafter"/>
</dbReference>
<comment type="caution">
    <text evidence="6">The sequence shown here is derived from an EMBL/GenBank/DDBJ whole genome shotgun (WGS) entry which is preliminary data.</text>
</comment>
<keyword evidence="2" id="KW-0547">Nucleotide-binding</keyword>
<dbReference type="GO" id="GO:0016887">
    <property type="term" value="F:ATP hydrolysis activity"/>
    <property type="evidence" value="ECO:0007669"/>
    <property type="project" value="InterPro"/>
</dbReference>
<dbReference type="PANTHER" id="PTHR24220:SF86">
    <property type="entry name" value="ABC TRANSPORTER ABCH.1"/>
    <property type="match status" value="1"/>
</dbReference>
<gene>
    <name evidence="6" type="ORF">H206_03516</name>
</gene>
<dbReference type="InterPro" id="IPR015854">
    <property type="entry name" value="ABC_transpr_LolD-like"/>
</dbReference>
<proteinExistence type="inferred from homology"/>
<evidence type="ECO:0000256" key="1">
    <source>
        <dbReference type="ARBA" id="ARBA00022448"/>
    </source>
</evidence>
<dbReference type="Pfam" id="PF00005">
    <property type="entry name" value="ABC_tran"/>
    <property type="match status" value="1"/>
</dbReference>
<accession>A0A3S3R8N6</accession>
<evidence type="ECO:0000313" key="6">
    <source>
        <dbReference type="EMBL" id="RWX46877.1"/>
    </source>
</evidence>
<dbReference type="CDD" id="cd03255">
    <property type="entry name" value="ABC_MJ0796_LolCDE_FtsE"/>
    <property type="match status" value="1"/>
</dbReference>
<dbReference type="GO" id="GO:0098796">
    <property type="term" value="C:membrane protein complex"/>
    <property type="evidence" value="ECO:0007669"/>
    <property type="project" value="UniProtKB-ARBA"/>
</dbReference>
<dbReference type="AlphaFoldDB" id="A0A3S3R8N6"/>
<dbReference type="InterPro" id="IPR027417">
    <property type="entry name" value="P-loop_NTPase"/>
</dbReference>
<evidence type="ECO:0000259" key="5">
    <source>
        <dbReference type="PROSITE" id="PS50893"/>
    </source>
</evidence>
<evidence type="ECO:0000313" key="7">
    <source>
        <dbReference type="Proteomes" id="UP000287853"/>
    </source>
</evidence>
<evidence type="ECO:0000256" key="3">
    <source>
        <dbReference type="ARBA" id="ARBA00022840"/>
    </source>
</evidence>
<dbReference type="Gene3D" id="3.40.50.300">
    <property type="entry name" value="P-loop containing nucleotide triphosphate hydrolases"/>
    <property type="match status" value="1"/>
</dbReference>
<name>A0A3S3R8N6_9BACT</name>
<feature type="domain" description="ABC transporter" evidence="5">
    <location>
        <begin position="3"/>
        <end position="220"/>
    </location>
</feature>
<organism evidence="6 7">
    <name type="scientific">Candidatus Electrothrix aarhusensis</name>
    <dbReference type="NCBI Taxonomy" id="1859131"/>
    <lineage>
        <taxon>Bacteria</taxon>
        <taxon>Pseudomonadati</taxon>
        <taxon>Thermodesulfobacteriota</taxon>
        <taxon>Desulfobulbia</taxon>
        <taxon>Desulfobulbales</taxon>
        <taxon>Desulfobulbaceae</taxon>
        <taxon>Candidatus Electrothrix</taxon>
    </lineage>
</organism>
<dbReference type="InterPro" id="IPR017871">
    <property type="entry name" value="ABC_transporter-like_CS"/>
</dbReference>
<dbReference type="SUPFAM" id="SSF52540">
    <property type="entry name" value="P-loop containing nucleoside triphosphate hydrolases"/>
    <property type="match status" value="1"/>
</dbReference>
<comment type="similarity">
    <text evidence="4">Belongs to the ABC transporter superfamily. Macrolide exporter (TC 3.A.1.122) family.</text>
</comment>
<keyword evidence="1" id="KW-0813">Transport</keyword>
<dbReference type="SMART" id="SM00382">
    <property type="entry name" value="AAA"/>
    <property type="match status" value="1"/>
</dbReference>
<dbReference type="PROSITE" id="PS00211">
    <property type="entry name" value="ABC_TRANSPORTER_1"/>
    <property type="match status" value="1"/>
</dbReference>
<dbReference type="EMBL" id="MTKO01000047">
    <property type="protein sequence ID" value="RWX46877.1"/>
    <property type="molecule type" value="Genomic_DNA"/>
</dbReference>
<sequence length="220" mass="24382">MLISARNINHQYNHGSGCLQVLQGVDLDIEEKDFLAIMGSSGSGKSTLLHILGCLLKPTSGTCFLRGRDILQLQEKELAQLRAETIAHVFQQFHLLPTMTVLENVLLPSLYNSIPPQQAEAEARRAIQQVGLEQRLRHKPNELSGGEMQRVAIARALAVKPDLILADEPTGNLDQDSSQEILTLFREINQQGCTLVMVTHDPEIAGQARSTRYLRNGNLQ</sequence>
<dbReference type="GO" id="GO:0005524">
    <property type="term" value="F:ATP binding"/>
    <property type="evidence" value="ECO:0007669"/>
    <property type="project" value="UniProtKB-KW"/>
</dbReference>
<dbReference type="Proteomes" id="UP000287853">
    <property type="component" value="Unassembled WGS sequence"/>
</dbReference>
<reference evidence="6 7" key="1">
    <citation type="submission" date="2017-01" db="EMBL/GenBank/DDBJ databases">
        <title>The cable genome- insights into the physiology and evolution of filamentous bacteria capable of sulfide oxidation via long distance electron transfer.</title>
        <authorList>
            <person name="Schreiber L."/>
            <person name="Bjerg J.T."/>
            <person name="Boggild A."/>
            <person name="Van De Vossenberg J."/>
            <person name="Meysman F."/>
            <person name="Nielsen L.P."/>
            <person name="Schramm A."/>
            <person name="Kjeldsen K.U."/>
        </authorList>
    </citation>
    <scope>NUCLEOTIDE SEQUENCE [LARGE SCALE GENOMIC DNA]</scope>
    <source>
        <strain evidence="6">MCF</strain>
    </source>
</reference>